<dbReference type="Proteomes" id="UP000078046">
    <property type="component" value="Unassembled WGS sequence"/>
</dbReference>
<evidence type="ECO:0000313" key="2">
    <source>
        <dbReference type="Proteomes" id="UP000078046"/>
    </source>
</evidence>
<proteinExistence type="predicted"/>
<reference evidence="1 2" key="1">
    <citation type="submission" date="2016-04" db="EMBL/GenBank/DDBJ databases">
        <title>The genome of Intoshia linei affirms orthonectids as highly simplified spiralians.</title>
        <authorList>
            <person name="Mikhailov K.V."/>
            <person name="Slusarev G.S."/>
            <person name="Nikitin M.A."/>
            <person name="Logacheva M.D."/>
            <person name="Penin A."/>
            <person name="Aleoshin V."/>
            <person name="Panchin Y.V."/>
        </authorList>
    </citation>
    <scope>NUCLEOTIDE SEQUENCE [LARGE SCALE GENOMIC DNA]</scope>
    <source>
        <strain evidence="1">Intl2013</strain>
        <tissue evidence="1">Whole animal</tissue>
    </source>
</reference>
<gene>
    <name evidence="1" type="ORF">A3Q56_06000</name>
</gene>
<dbReference type="OrthoDB" id="162969at2759"/>
<comment type="caution">
    <text evidence="1">The sequence shown here is derived from an EMBL/GenBank/DDBJ whole genome shotgun (WGS) entry which is preliminary data.</text>
</comment>
<dbReference type="EMBL" id="LWCA01000982">
    <property type="protein sequence ID" value="OAF66273.1"/>
    <property type="molecule type" value="Genomic_DNA"/>
</dbReference>
<dbReference type="AlphaFoldDB" id="A0A177AY12"/>
<organism evidence="1 2">
    <name type="scientific">Intoshia linei</name>
    <dbReference type="NCBI Taxonomy" id="1819745"/>
    <lineage>
        <taxon>Eukaryota</taxon>
        <taxon>Metazoa</taxon>
        <taxon>Spiralia</taxon>
        <taxon>Lophotrochozoa</taxon>
        <taxon>Mesozoa</taxon>
        <taxon>Orthonectida</taxon>
        <taxon>Rhopaluridae</taxon>
        <taxon>Intoshia</taxon>
    </lineage>
</organism>
<keyword evidence="2" id="KW-1185">Reference proteome</keyword>
<sequence length="450" mass="52591">MYFENLKNELINIDLNLKKHQQLSKNKPCIELSLEDKEELNEIIEKYCNILDTSIIKINSMNTTFKENLQRVTKQTKLLEKLEQSYLQIDSTYSIYDETLKDVSIIPNNDDNDKNLIITPKINMSLFEKDSPNYAHPASPEKKMNWPKELNFNNSSIPSPTLDSSVLELLENNKHYNNCDSFEMQLNSPLESNIQKLNIRKTTVIKSGSSVSMYSKLDIRPILQEEYDDLSLIINTVLISQELCNVLIGELNKRVRVVGDVDYLKQISKSKYLYLFKYWNADDLFPVIKTVVPDQFDCYHFIQILVQVKRVGVEKGESLYDDYKKLTLRDTIIFADLSWNKVTQSTILNCFKHLPSNENGHVNYEKISYYKCYIKSLNIHDPITEEFINIEYTEKDEIMSECSTLNIESGLDEQFENDKIIIDTSVIKTTPYEFIHSLQTVEKFLYEKEE</sequence>
<evidence type="ECO:0000313" key="1">
    <source>
        <dbReference type="EMBL" id="OAF66273.1"/>
    </source>
</evidence>
<accession>A0A177AY12</accession>
<name>A0A177AY12_9BILA</name>
<protein>
    <submittedName>
        <fullName evidence="1">Uncharacterized protein</fullName>
    </submittedName>
</protein>